<organism evidence="1 2">
    <name type="scientific">Popillia japonica</name>
    <name type="common">Japanese beetle</name>
    <dbReference type="NCBI Taxonomy" id="7064"/>
    <lineage>
        <taxon>Eukaryota</taxon>
        <taxon>Metazoa</taxon>
        <taxon>Ecdysozoa</taxon>
        <taxon>Arthropoda</taxon>
        <taxon>Hexapoda</taxon>
        <taxon>Insecta</taxon>
        <taxon>Pterygota</taxon>
        <taxon>Neoptera</taxon>
        <taxon>Endopterygota</taxon>
        <taxon>Coleoptera</taxon>
        <taxon>Polyphaga</taxon>
        <taxon>Scarabaeiformia</taxon>
        <taxon>Scarabaeidae</taxon>
        <taxon>Rutelinae</taxon>
        <taxon>Popillia</taxon>
    </lineage>
</organism>
<keyword evidence="1" id="KW-0689">Ribosomal protein</keyword>
<dbReference type="PANTHER" id="PTHR34095">
    <property type="entry name" value="39S RIBOSOMAL PROTEIN L55, MITOCHONDRIAL"/>
    <property type="match status" value="1"/>
</dbReference>
<dbReference type="Gene3D" id="6.20.130.20">
    <property type="entry name" value="Mitochondrial ribosomal protein L55"/>
    <property type="match status" value="1"/>
</dbReference>
<proteinExistence type="predicted"/>
<accession>A0AAW1K1I5</accession>
<dbReference type="GO" id="GO:0006412">
    <property type="term" value="P:translation"/>
    <property type="evidence" value="ECO:0007669"/>
    <property type="project" value="TreeGrafter"/>
</dbReference>
<evidence type="ECO:0000313" key="1">
    <source>
        <dbReference type="EMBL" id="KAK9711485.1"/>
    </source>
</evidence>
<protein>
    <submittedName>
        <fullName evidence="1">Mitochondrial ribosomal protein L55</fullName>
    </submittedName>
</protein>
<dbReference type="InterPro" id="IPR018615">
    <property type="entry name" value="Ribosomal_mL55"/>
</dbReference>
<dbReference type="InterPro" id="IPR044884">
    <property type="entry name" value="Ribosomal_mL55_sf"/>
</dbReference>
<gene>
    <name evidence="1" type="ORF">QE152_g25441</name>
</gene>
<dbReference type="GO" id="GO:0005762">
    <property type="term" value="C:mitochondrial large ribosomal subunit"/>
    <property type="evidence" value="ECO:0007669"/>
    <property type="project" value="InterPro"/>
</dbReference>
<dbReference type="PANTHER" id="PTHR34095:SF1">
    <property type="entry name" value="LARGE RIBOSOMAL SUBUNIT PROTEIN ML55"/>
    <property type="match status" value="1"/>
</dbReference>
<dbReference type="Pfam" id="PF09776">
    <property type="entry name" value="Mitoc_L55"/>
    <property type="match status" value="1"/>
</dbReference>
<reference evidence="1 2" key="1">
    <citation type="journal article" date="2024" name="BMC Genomics">
        <title>De novo assembly and annotation of Popillia japonica's genome with initial clues to its potential as an invasive pest.</title>
        <authorList>
            <person name="Cucini C."/>
            <person name="Boschi S."/>
            <person name="Funari R."/>
            <person name="Cardaioli E."/>
            <person name="Iannotti N."/>
            <person name="Marturano G."/>
            <person name="Paoli F."/>
            <person name="Bruttini M."/>
            <person name="Carapelli A."/>
            <person name="Frati F."/>
            <person name="Nardi F."/>
        </authorList>
    </citation>
    <scope>NUCLEOTIDE SEQUENCE [LARGE SCALE GENOMIC DNA]</scope>
    <source>
        <strain evidence="1">DMR45628</strain>
    </source>
</reference>
<dbReference type="AlphaFoldDB" id="A0AAW1K1I5"/>
<sequence length="103" mass="12384">MAISKSFVQCRYLNSLAAIFTRPHRLNYTKKYPTLIINTDGSSFTVRYEEPRQIIKLPINIWTLSEAERKLRLEQRKPKKKIKIEDDLDDSYDSRRYLKYVKK</sequence>
<name>A0AAW1K1I5_POPJA</name>
<dbReference type="GO" id="GO:0003735">
    <property type="term" value="F:structural constituent of ribosome"/>
    <property type="evidence" value="ECO:0007669"/>
    <property type="project" value="InterPro"/>
</dbReference>
<keyword evidence="1" id="KW-0687">Ribonucleoprotein</keyword>
<evidence type="ECO:0000313" key="2">
    <source>
        <dbReference type="Proteomes" id="UP001458880"/>
    </source>
</evidence>
<comment type="caution">
    <text evidence="1">The sequence shown here is derived from an EMBL/GenBank/DDBJ whole genome shotgun (WGS) entry which is preliminary data.</text>
</comment>
<dbReference type="EMBL" id="JASPKY010000279">
    <property type="protein sequence ID" value="KAK9711485.1"/>
    <property type="molecule type" value="Genomic_DNA"/>
</dbReference>
<keyword evidence="2" id="KW-1185">Reference proteome</keyword>
<dbReference type="Proteomes" id="UP001458880">
    <property type="component" value="Unassembled WGS sequence"/>
</dbReference>